<proteinExistence type="predicted"/>
<evidence type="ECO:0000256" key="1">
    <source>
        <dbReference type="SAM" id="SignalP"/>
    </source>
</evidence>
<dbReference type="CDD" id="cd08501">
    <property type="entry name" value="PBP2_Lpqw"/>
    <property type="match status" value="1"/>
</dbReference>
<dbReference type="Proteomes" id="UP001165685">
    <property type="component" value="Unassembled WGS sequence"/>
</dbReference>
<dbReference type="PANTHER" id="PTHR30290:SF65">
    <property type="entry name" value="MONOACYL PHOSPHATIDYLINOSITOL TETRAMANNOSIDE-BINDING PROTEIN LPQW-RELATED"/>
    <property type="match status" value="1"/>
</dbReference>
<dbReference type="InterPro" id="IPR000914">
    <property type="entry name" value="SBP_5_dom"/>
</dbReference>
<dbReference type="PROSITE" id="PS51257">
    <property type="entry name" value="PROKAR_LIPOPROTEIN"/>
    <property type="match status" value="1"/>
</dbReference>
<sequence length="576" mass="63473">MRTRRTVAYAAPVLALALAATACGGGGGDDGGGGEAPSLDDIAASDLNPQPREELQEGGIFIYGSSQPVPQLMTHHTDGNLGAGVEIMKAVMPSAFRYTDEGEAEPNPAYVESFEQNDEGTEMTFVLNKDAEWSNGEPITWEDYEQQWKTLSGQEDGDFGAPGEVYAYQSVEDIEEGGDEYEFTVTFSEPFAEYGMLFENLYPKEVMEDADRFNKDYMDDIPITAGPFDFKELDKSSDTVILERNEDFWGEKALLDEIHFQPGDPEGQAQAFANGEIDGFYVGYTASTYETASSREDGHVTQAIDNGYRYIEMNADSPVLSDVDVRHAVMLGIDRSALAQLSLEGINWPSDPTANRLLRSSDPAFQDNSGDLGEQDPDRARELLDGAGWTLDGEDAKVRTNEDGEELEMRYFCPAGLKVCESEAEVTKEMLGEIGIKVTTDSIPTEAFFNDHIYTGDFELASFVQVGTTPYVGESFENHTGPFGDDGEDWGNNNARTSTDEINEKFDELRQTVDPEEYGKLANEIDALLWENGQGIPFFQRTGTYAMADGLANVGGPGLQSNWHYEDIGWTELPER</sequence>
<evidence type="ECO:0000259" key="2">
    <source>
        <dbReference type="Pfam" id="PF00496"/>
    </source>
</evidence>
<name>A0ABT4TFR9_9ACTN</name>
<dbReference type="EMBL" id="JAQFWP010000004">
    <property type="protein sequence ID" value="MDA2803553.1"/>
    <property type="molecule type" value="Genomic_DNA"/>
</dbReference>
<dbReference type="Gene3D" id="3.40.190.10">
    <property type="entry name" value="Periplasmic binding protein-like II"/>
    <property type="match status" value="1"/>
</dbReference>
<dbReference type="RefSeq" id="WP_270676046.1">
    <property type="nucleotide sequence ID" value="NZ_JAQFWP010000004.1"/>
</dbReference>
<dbReference type="PIRSF" id="PIRSF002741">
    <property type="entry name" value="MppA"/>
    <property type="match status" value="1"/>
</dbReference>
<dbReference type="InterPro" id="IPR039424">
    <property type="entry name" value="SBP_5"/>
</dbReference>
<dbReference type="Pfam" id="PF00496">
    <property type="entry name" value="SBP_bac_5"/>
    <property type="match status" value="1"/>
</dbReference>
<gene>
    <name evidence="3" type="ORF">O4U47_03445</name>
</gene>
<evidence type="ECO:0000313" key="3">
    <source>
        <dbReference type="EMBL" id="MDA2803553.1"/>
    </source>
</evidence>
<dbReference type="SUPFAM" id="SSF53850">
    <property type="entry name" value="Periplasmic binding protein-like II"/>
    <property type="match status" value="1"/>
</dbReference>
<feature type="signal peptide" evidence="1">
    <location>
        <begin position="1"/>
        <end position="22"/>
    </location>
</feature>
<dbReference type="Gene3D" id="3.10.105.10">
    <property type="entry name" value="Dipeptide-binding Protein, Domain 3"/>
    <property type="match status" value="1"/>
</dbReference>
<dbReference type="InterPro" id="IPR030678">
    <property type="entry name" value="Peptide/Ni-bd"/>
</dbReference>
<reference evidence="3" key="1">
    <citation type="submission" date="2023-01" db="EMBL/GenBank/DDBJ databases">
        <title>Draft genome sequence of Nocardiopsis sp. LSu2-4 isolated from halophytes.</title>
        <authorList>
            <person name="Duangmal K."/>
            <person name="Chantavorakit T."/>
        </authorList>
    </citation>
    <scope>NUCLEOTIDE SEQUENCE</scope>
    <source>
        <strain evidence="3">LSu2-4</strain>
    </source>
</reference>
<feature type="domain" description="Solute-binding protein family 5" evidence="2">
    <location>
        <begin position="105"/>
        <end position="478"/>
    </location>
</feature>
<comment type="caution">
    <text evidence="3">The sequence shown here is derived from an EMBL/GenBank/DDBJ whole genome shotgun (WGS) entry which is preliminary data.</text>
</comment>
<evidence type="ECO:0000313" key="4">
    <source>
        <dbReference type="Proteomes" id="UP001165685"/>
    </source>
</evidence>
<organism evidence="3 4">
    <name type="scientific">Nocardiopsis suaedae</name>
    <dbReference type="NCBI Taxonomy" id="3018444"/>
    <lineage>
        <taxon>Bacteria</taxon>
        <taxon>Bacillati</taxon>
        <taxon>Actinomycetota</taxon>
        <taxon>Actinomycetes</taxon>
        <taxon>Streptosporangiales</taxon>
        <taxon>Nocardiopsidaceae</taxon>
        <taxon>Nocardiopsis</taxon>
    </lineage>
</organism>
<dbReference type="PANTHER" id="PTHR30290">
    <property type="entry name" value="PERIPLASMIC BINDING COMPONENT OF ABC TRANSPORTER"/>
    <property type="match status" value="1"/>
</dbReference>
<accession>A0ABT4TFR9</accession>
<protein>
    <submittedName>
        <fullName evidence="3">ABC transporter family substrate-binding protein</fullName>
    </submittedName>
</protein>
<keyword evidence="1" id="KW-0732">Signal</keyword>
<keyword evidence="4" id="KW-1185">Reference proteome</keyword>
<feature type="chain" id="PRO_5046154450" evidence="1">
    <location>
        <begin position="23"/>
        <end position="576"/>
    </location>
</feature>